<dbReference type="InterPro" id="IPR026961">
    <property type="entry name" value="PGG_dom"/>
</dbReference>
<evidence type="ECO:0000259" key="3">
    <source>
        <dbReference type="Pfam" id="PF13961"/>
    </source>
</evidence>
<proteinExistence type="predicted"/>
<gene>
    <name evidence="5" type="ORF">PVL29_017029</name>
</gene>
<dbReference type="InterPro" id="IPR036770">
    <property type="entry name" value="Ankyrin_rpt-contain_sf"/>
</dbReference>
<feature type="transmembrane region" description="Helical" evidence="2">
    <location>
        <begin position="366"/>
        <end position="385"/>
    </location>
</feature>
<feature type="transmembrane region" description="Helical" evidence="2">
    <location>
        <begin position="691"/>
        <end position="717"/>
    </location>
</feature>
<keyword evidence="2" id="KW-0812">Transmembrane</keyword>
<dbReference type="PROSITE" id="PS50297">
    <property type="entry name" value="ANK_REP_REGION"/>
    <property type="match status" value="1"/>
</dbReference>
<dbReference type="AlphaFoldDB" id="A0AA38Z9R3"/>
<evidence type="ECO:0000313" key="5">
    <source>
        <dbReference type="EMBL" id="KAJ9684845.1"/>
    </source>
</evidence>
<dbReference type="SUPFAM" id="SSF48403">
    <property type="entry name" value="Ankyrin repeat"/>
    <property type="match status" value="1"/>
</dbReference>
<feature type="repeat" description="ANK" evidence="1">
    <location>
        <begin position="205"/>
        <end position="228"/>
    </location>
</feature>
<dbReference type="SMART" id="SM00248">
    <property type="entry name" value="ANK"/>
    <property type="match status" value="3"/>
</dbReference>
<reference evidence="5 6" key="1">
    <citation type="journal article" date="2023" name="BMC Biotechnol.">
        <title>Vitis rotundifolia cv Carlos genome sequencing.</title>
        <authorList>
            <person name="Huff M."/>
            <person name="Hulse-Kemp A."/>
            <person name="Scheffler B."/>
            <person name="Youngblood R."/>
            <person name="Simpson S."/>
            <person name="Babiker E."/>
            <person name="Staton M."/>
        </authorList>
    </citation>
    <scope>NUCLEOTIDE SEQUENCE [LARGE SCALE GENOMIC DNA]</scope>
    <source>
        <tissue evidence="5">Leaf</tissue>
    </source>
</reference>
<name>A0AA38Z9R3_VITRO</name>
<comment type="caution">
    <text evidence="5">The sequence shown here is derived from an EMBL/GenBank/DDBJ whole genome shotgun (WGS) entry which is preliminary data.</text>
</comment>
<keyword evidence="2" id="KW-1133">Transmembrane helix</keyword>
<evidence type="ECO:0000259" key="4">
    <source>
        <dbReference type="Pfam" id="PF13962"/>
    </source>
</evidence>
<organism evidence="5 6">
    <name type="scientific">Vitis rotundifolia</name>
    <name type="common">Muscadine grape</name>
    <dbReference type="NCBI Taxonomy" id="103349"/>
    <lineage>
        <taxon>Eukaryota</taxon>
        <taxon>Viridiplantae</taxon>
        <taxon>Streptophyta</taxon>
        <taxon>Embryophyta</taxon>
        <taxon>Tracheophyta</taxon>
        <taxon>Spermatophyta</taxon>
        <taxon>Magnoliopsida</taxon>
        <taxon>eudicotyledons</taxon>
        <taxon>Gunneridae</taxon>
        <taxon>Pentapetalae</taxon>
        <taxon>rosids</taxon>
        <taxon>Vitales</taxon>
        <taxon>Vitaceae</taxon>
        <taxon>Viteae</taxon>
        <taxon>Vitis</taxon>
    </lineage>
</organism>
<keyword evidence="1" id="KW-0040">ANK repeat</keyword>
<dbReference type="Pfam" id="PF13962">
    <property type="entry name" value="PGG"/>
    <property type="match status" value="1"/>
</dbReference>
<feature type="transmembrane region" description="Helical" evidence="2">
    <location>
        <begin position="649"/>
        <end position="671"/>
    </location>
</feature>
<dbReference type="InterPro" id="IPR002110">
    <property type="entry name" value="Ankyrin_rpt"/>
</dbReference>
<dbReference type="GO" id="GO:0016020">
    <property type="term" value="C:membrane"/>
    <property type="evidence" value="ECO:0007669"/>
    <property type="project" value="TreeGrafter"/>
</dbReference>
<protein>
    <recommendedName>
        <fullName evidence="7">PGG domain-containing protein</fullName>
    </recommendedName>
</protein>
<dbReference type="EMBL" id="JARBHA010000013">
    <property type="protein sequence ID" value="KAJ9684845.1"/>
    <property type="molecule type" value="Genomic_DNA"/>
</dbReference>
<evidence type="ECO:0000256" key="1">
    <source>
        <dbReference type="PROSITE-ProRule" id="PRU00023"/>
    </source>
</evidence>
<dbReference type="Pfam" id="PF12796">
    <property type="entry name" value="Ank_2"/>
    <property type="match status" value="1"/>
</dbReference>
<accession>A0AA38Z9R3</accession>
<evidence type="ECO:0000313" key="6">
    <source>
        <dbReference type="Proteomes" id="UP001168098"/>
    </source>
</evidence>
<dbReference type="PANTHER" id="PTHR24177:SF329">
    <property type="entry name" value="ANKYRIN REPEAT PROTEIN"/>
    <property type="match status" value="1"/>
</dbReference>
<dbReference type="PANTHER" id="PTHR24177">
    <property type="entry name" value="CASKIN"/>
    <property type="match status" value="1"/>
</dbReference>
<feature type="domain" description="PGG" evidence="4">
    <location>
        <begin position="603"/>
        <end position="714"/>
    </location>
</feature>
<feature type="transmembrane region" description="Helical" evidence="2">
    <location>
        <begin position="729"/>
        <end position="753"/>
    </location>
</feature>
<dbReference type="Proteomes" id="UP001168098">
    <property type="component" value="Unassembled WGS sequence"/>
</dbReference>
<keyword evidence="2" id="KW-0472">Membrane</keyword>
<keyword evidence="6" id="KW-1185">Reference proteome</keyword>
<dbReference type="InterPro" id="IPR025314">
    <property type="entry name" value="DUF4219"/>
</dbReference>
<dbReference type="PROSITE" id="PS50088">
    <property type="entry name" value="ANK_REPEAT"/>
    <property type="match status" value="1"/>
</dbReference>
<evidence type="ECO:0000256" key="2">
    <source>
        <dbReference type="SAM" id="Phobius"/>
    </source>
</evidence>
<dbReference type="Gene3D" id="1.25.40.20">
    <property type="entry name" value="Ankyrin repeat-containing domain"/>
    <property type="match status" value="1"/>
</dbReference>
<feature type="domain" description="DUF4219" evidence="3">
    <location>
        <begin position="56"/>
        <end position="81"/>
    </location>
</feature>
<feature type="transmembrane region" description="Helical" evidence="2">
    <location>
        <begin position="609"/>
        <end position="629"/>
    </location>
</feature>
<evidence type="ECO:0008006" key="7">
    <source>
        <dbReference type="Google" id="ProtNLM"/>
    </source>
</evidence>
<dbReference type="Pfam" id="PF13961">
    <property type="entry name" value="DUF4219"/>
    <property type="match status" value="1"/>
</dbReference>
<sequence>MMAGEGVPSIIPNKSGDDFAQITPAITPNKSGDVFPPITPAIIPTVVPTTIVREVLTEGNYAYWRTCVKRYLVGQGLWEVCRMSCKIPDKAQDPVAYSEWKKKNAVALHAIQISCSREMLSQIRGIKFANLAWDFLKRNANPTLYFDEEVDRLDEQSPPAAASTGNADFSQYEKFEQALDRGSWNDVESFLNSNPDAVRARISPTGLTPLHVAALAGHVKVVEKLVDRLNPEDLEQKEYLLGCTPLALAASDGITEIAQSMIRKNRTLANILDGDKILPVVVACNRGKREMTCFLYFHTGQEELAPEKGKNGATLLSYCIASKFLDIALDILEKYPSLAVTLDMDGLIPLYVLGQTPSLFKSGTQLWFWQHWIYLITHKLPLFGVEGMSKRRRRHLDTPYSRVRVLHQLLHGLVSYPLKLLGIKSIRAQKLRHAQAVKLLQGICTELRNIKPDRVLGYRVHQAVIQAVKQGNVEFVTGMIKSIPELVWNGDINDRNIFSIAILNRQEKIFNLLHGLTNVKKMKVTSADDRFGNNMLHLAAMLAPSDQLDGISGAALQMQRELQWFKEVESIVPPICKDVLNSDGKKPSEVFSQQHANLVKEGEKWMKEIATSSSFVAALIVTIMFAAAFTIPGGNNDKGAPIFLDDPLFMVFIISDSISLFSATTSVLMFLGILTSQYAENKFLTRLPTKLIIGLSALFISIAAMMIAFCAALAILLKKSSTKVVMIPIILLACVPVTLFALLQFPLLVNIFISTYGPGIFDRNIQRWY</sequence>